<name>A0A401UCU3_9BACT</name>
<dbReference type="CDD" id="cd00093">
    <property type="entry name" value="HTH_XRE"/>
    <property type="match status" value="1"/>
</dbReference>
<feature type="domain" description="HTH cro/C1-type" evidence="1">
    <location>
        <begin position="15"/>
        <end position="69"/>
    </location>
</feature>
<dbReference type="GO" id="GO:0003677">
    <property type="term" value="F:DNA binding"/>
    <property type="evidence" value="ECO:0007669"/>
    <property type="project" value="InterPro"/>
</dbReference>
<dbReference type="PROSITE" id="PS50943">
    <property type="entry name" value="HTH_CROC1"/>
    <property type="match status" value="1"/>
</dbReference>
<dbReference type="InterPro" id="IPR001387">
    <property type="entry name" value="Cro/C1-type_HTH"/>
</dbReference>
<dbReference type="Gene3D" id="1.10.260.40">
    <property type="entry name" value="lambda repressor-like DNA-binding domains"/>
    <property type="match status" value="1"/>
</dbReference>
<dbReference type="OrthoDB" id="7865033at2"/>
<reference evidence="2 3" key="1">
    <citation type="submission" date="2018-11" db="EMBL/GenBank/DDBJ databases">
        <title>Chryseotalea sanarue gen. nov., sp., nov., a member of the family Cytophagaceae, isolated from a brackish lake in Hamamatsu Japan.</title>
        <authorList>
            <person name="Maejima Y."/>
            <person name="Iino T."/>
            <person name="Muraguchi Y."/>
            <person name="Fukuda K."/>
            <person name="Ohkuma M."/>
            <person name="Moriuchi R."/>
            <person name="Dohra H."/>
            <person name="Kimbara K."/>
            <person name="Shintani M."/>
        </authorList>
    </citation>
    <scope>NUCLEOTIDE SEQUENCE [LARGE SCALE GENOMIC DNA]</scope>
    <source>
        <strain evidence="2 3">Ys</strain>
    </source>
</reference>
<evidence type="ECO:0000313" key="2">
    <source>
        <dbReference type="EMBL" id="GCC52706.1"/>
    </source>
</evidence>
<evidence type="ECO:0000313" key="3">
    <source>
        <dbReference type="Proteomes" id="UP000288227"/>
    </source>
</evidence>
<comment type="caution">
    <text evidence="2">The sequence shown here is derived from an EMBL/GenBank/DDBJ whole genome shotgun (WGS) entry which is preliminary data.</text>
</comment>
<dbReference type="SUPFAM" id="SSF47413">
    <property type="entry name" value="lambda repressor-like DNA-binding domains"/>
    <property type="match status" value="1"/>
</dbReference>
<organism evidence="2 3">
    <name type="scientific">Chryseotalea sanaruensis</name>
    <dbReference type="NCBI Taxonomy" id="2482724"/>
    <lineage>
        <taxon>Bacteria</taxon>
        <taxon>Pseudomonadati</taxon>
        <taxon>Bacteroidota</taxon>
        <taxon>Cytophagia</taxon>
        <taxon>Cytophagales</taxon>
        <taxon>Chryseotaleaceae</taxon>
        <taxon>Chryseotalea</taxon>
    </lineage>
</organism>
<evidence type="ECO:0000259" key="1">
    <source>
        <dbReference type="PROSITE" id="PS50943"/>
    </source>
</evidence>
<protein>
    <submittedName>
        <fullName evidence="2">XRE family transcriptional regulator</fullName>
    </submittedName>
</protein>
<dbReference type="AlphaFoldDB" id="A0A401UCU3"/>
<dbReference type="Pfam" id="PF01381">
    <property type="entry name" value="HTH_3"/>
    <property type="match status" value="1"/>
</dbReference>
<dbReference type="RefSeq" id="WP_127123357.1">
    <property type="nucleotide sequence ID" value="NZ_BHXQ01000005.1"/>
</dbReference>
<dbReference type="Proteomes" id="UP000288227">
    <property type="component" value="Unassembled WGS sequence"/>
</dbReference>
<proteinExistence type="predicted"/>
<sequence>MAKKKSARPKKYNRIAEVLENEGKTQAWLAGELELEYRTVNRYVNNHRQPAVEVLFEISKALKVPVQDLLEKDKPS</sequence>
<dbReference type="InterPro" id="IPR010982">
    <property type="entry name" value="Lambda_DNA-bd_dom_sf"/>
</dbReference>
<dbReference type="SMART" id="SM00530">
    <property type="entry name" value="HTH_XRE"/>
    <property type="match status" value="1"/>
</dbReference>
<dbReference type="EMBL" id="BHXQ01000005">
    <property type="protein sequence ID" value="GCC52706.1"/>
    <property type="molecule type" value="Genomic_DNA"/>
</dbReference>
<keyword evidence="3" id="KW-1185">Reference proteome</keyword>
<accession>A0A401UCU3</accession>
<gene>
    <name evidence="2" type="ORF">SanaruYs_29440</name>
</gene>